<accession>F2EJP8</accession>
<feature type="region of interest" description="Disordered" evidence="1">
    <location>
        <begin position="44"/>
        <end position="65"/>
    </location>
</feature>
<proteinExistence type="evidence at transcript level"/>
<evidence type="ECO:0000256" key="1">
    <source>
        <dbReference type="SAM" id="MobiDB-lite"/>
    </source>
</evidence>
<protein>
    <submittedName>
        <fullName evidence="2">Predicted protein</fullName>
    </submittedName>
</protein>
<dbReference type="EMBL" id="AK376375">
    <property type="protein sequence ID" value="BAK07570.1"/>
    <property type="molecule type" value="mRNA"/>
</dbReference>
<name>F2EJP8_HORVV</name>
<organism evidence="2">
    <name type="scientific">Hordeum vulgare subsp. vulgare</name>
    <name type="common">Domesticated barley</name>
    <dbReference type="NCBI Taxonomy" id="112509"/>
    <lineage>
        <taxon>Eukaryota</taxon>
        <taxon>Viridiplantae</taxon>
        <taxon>Streptophyta</taxon>
        <taxon>Embryophyta</taxon>
        <taxon>Tracheophyta</taxon>
        <taxon>Spermatophyta</taxon>
        <taxon>Magnoliopsida</taxon>
        <taxon>Liliopsida</taxon>
        <taxon>Poales</taxon>
        <taxon>Poaceae</taxon>
        <taxon>BOP clade</taxon>
        <taxon>Pooideae</taxon>
        <taxon>Triticodae</taxon>
        <taxon>Triticeae</taxon>
        <taxon>Hordeinae</taxon>
        <taxon>Hordeum</taxon>
    </lineage>
</organism>
<evidence type="ECO:0000313" key="2">
    <source>
        <dbReference type="EMBL" id="BAK07570.1"/>
    </source>
</evidence>
<sequence length="103" mass="11188">MHPWTARVGAGQVGDGGRRSMWLRRREEGGRAVVASWDWEAAARDGSGSTKTAADRPWKPTPSPLGAPLRAAAFFSSSERRLLSLSVPSPELKRPYTRAAASR</sequence>
<reference evidence="2" key="1">
    <citation type="journal article" date="2011" name="Plant Physiol.">
        <title>Comprehensive sequence analysis of 24,783 barley full-length cDNAs derived from 12 clone libraries.</title>
        <authorList>
            <person name="Matsumoto T."/>
            <person name="Tanaka T."/>
            <person name="Sakai H."/>
            <person name="Amano N."/>
            <person name="Kanamori H."/>
            <person name="Kurita K."/>
            <person name="Kikuta A."/>
            <person name="Kamiya K."/>
            <person name="Yamamoto M."/>
            <person name="Ikawa H."/>
            <person name="Fujii N."/>
            <person name="Hori K."/>
            <person name="Itoh T."/>
            <person name="Sato K."/>
        </authorList>
    </citation>
    <scope>NUCLEOTIDE SEQUENCE</scope>
    <source>
        <tissue evidence="2">Flower</tissue>
    </source>
</reference>
<dbReference type="AlphaFoldDB" id="F2EJP8"/>